<feature type="domain" description="Rhodanese" evidence="1">
    <location>
        <begin position="112"/>
        <end position="167"/>
    </location>
</feature>
<dbReference type="InterPro" id="IPR036873">
    <property type="entry name" value="Rhodanese-like_dom_sf"/>
</dbReference>
<proteinExistence type="predicted"/>
<keyword evidence="3" id="KW-1185">Reference proteome</keyword>
<dbReference type="Proteomes" id="UP000262379">
    <property type="component" value="Unassembled WGS sequence"/>
</dbReference>
<dbReference type="AlphaFoldDB" id="A0A371XC20"/>
<dbReference type="Pfam" id="PF00581">
    <property type="entry name" value="Rhodanese"/>
    <property type="match status" value="1"/>
</dbReference>
<organism evidence="2 3">
    <name type="scientific">Mesorhizobium denitrificans</name>
    <dbReference type="NCBI Taxonomy" id="2294114"/>
    <lineage>
        <taxon>Bacteria</taxon>
        <taxon>Pseudomonadati</taxon>
        <taxon>Pseudomonadota</taxon>
        <taxon>Alphaproteobacteria</taxon>
        <taxon>Hyphomicrobiales</taxon>
        <taxon>Phyllobacteriaceae</taxon>
        <taxon>Mesorhizobium</taxon>
    </lineage>
</organism>
<dbReference type="InterPro" id="IPR022376">
    <property type="entry name" value="PQQ_CXXCW"/>
</dbReference>
<dbReference type="InterPro" id="IPR001763">
    <property type="entry name" value="Rhodanese-like_dom"/>
</dbReference>
<protein>
    <submittedName>
        <fullName evidence="2">PQQ-dependent catabolism-associated CXXCW motif protein</fullName>
    </submittedName>
</protein>
<dbReference type="NCBIfam" id="TIGR03865">
    <property type="entry name" value="PQQ_CXXCW"/>
    <property type="match status" value="1"/>
</dbReference>
<gene>
    <name evidence="2" type="ORF">DY251_14670</name>
</gene>
<dbReference type="CDD" id="cd00158">
    <property type="entry name" value="RHOD"/>
    <property type="match status" value="1"/>
</dbReference>
<dbReference type="SUPFAM" id="SSF52821">
    <property type="entry name" value="Rhodanese/Cell cycle control phosphatase"/>
    <property type="match status" value="1"/>
</dbReference>
<evidence type="ECO:0000313" key="2">
    <source>
        <dbReference type="EMBL" id="RFC66775.1"/>
    </source>
</evidence>
<dbReference type="PROSITE" id="PS50206">
    <property type="entry name" value="RHODANESE_3"/>
    <property type="match status" value="1"/>
</dbReference>
<sequence length="173" mass="19299">MLLALLVPTPLHAETAAEPSDYRMDEYRAPVPATLKGARVVTTAEAEKLWREKAAVFFDVMPRTPKPANLPQGTIWRDKPRSGIPGSIWLANVGYGEINAETEAYFRKGIDAQIGTDKSHPILFYCMTNCWMSWNAAKRAVAWGYTSVLWYPLGSDGWEKAGLPLVEEQPYAP</sequence>
<evidence type="ECO:0000313" key="3">
    <source>
        <dbReference type="Proteomes" id="UP000262379"/>
    </source>
</evidence>
<comment type="caution">
    <text evidence="2">The sequence shown here is derived from an EMBL/GenBank/DDBJ whole genome shotgun (WGS) entry which is preliminary data.</text>
</comment>
<reference evidence="3" key="1">
    <citation type="submission" date="2018-08" db="EMBL/GenBank/DDBJ databases">
        <authorList>
            <person name="Im W.T."/>
        </authorList>
    </citation>
    <scope>NUCLEOTIDE SEQUENCE [LARGE SCALE GENOMIC DNA]</scope>
    <source>
        <strain evidence="3">LA-28</strain>
    </source>
</reference>
<accession>A0A371XC20</accession>
<dbReference type="RefSeq" id="WP_116624666.1">
    <property type="nucleotide sequence ID" value="NZ_QURN01000011.1"/>
</dbReference>
<name>A0A371XC20_9HYPH</name>
<dbReference type="EMBL" id="QURN01000011">
    <property type="protein sequence ID" value="RFC66775.1"/>
    <property type="molecule type" value="Genomic_DNA"/>
</dbReference>
<dbReference type="Gene3D" id="3.40.250.10">
    <property type="entry name" value="Rhodanese-like domain"/>
    <property type="match status" value="1"/>
</dbReference>
<evidence type="ECO:0000259" key="1">
    <source>
        <dbReference type="PROSITE" id="PS50206"/>
    </source>
</evidence>